<feature type="compositionally biased region" description="Polar residues" evidence="1">
    <location>
        <begin position="1"/>
        <end position="20"/>
    </location>
</feature>
<feature type="compositionally biased region" description="Low complexity" evidence="1">
    <location>
        <begin position="108"/>
        <end position="119"/>
    </location>
</feature>
<dbReference type="AlphaFoldDB" id="A0A9P3LBE0"/>
<feature type="compositionally biased region" description="Polar residues" evidence="1">
    <location>
        <begin position="966"/>
        <end position="975"/>
    </location>
</feature>
<feature type="compositionally biased region" description="Polar residues" evidence="1">
    <location>
        <begin position="773"/>
        <end position="796"/>
    </location>
</feature>
<feature type="compositionally biased region" description="Low complexity" evidence="1">
    <location>
        <begin position="896"/>
        <end position="917"/>
    </location>
</feature>
<evidence type="ECO:0000313" key="2">
    <source>
        <dbReference type="EMBL" id="GJE88464.1"/>
    </source>
</evidence>
<accession>A0A9P3LBE0</accession>
<dbReference type="OrthoDB" id="3358078at2759"/>
<feature type="region of interest" description="Disordered" evidence="1">
    <location>
        <begin position="859"/>
        <end position="1036"/>
    </location>
</feature>
<feature type="compositionally biased region" description="Low complexity" evidence="1">
    <location>
        <begin position="334"/>
        <end position="354"/>
    </location>
</feature>
<evidence type="ECO:0000313" key="3">
    <source>
        <dbReference type="Proteomes" id="UP000703269"/>
    </source>
</evidence>
<comment type="caution">
    <text evidence="2">The sequence shown here is derived from an EMBL/GenBank/DDBJ whole genome shotgun (WGS) entry which is preliminary data.</text>
</comment>
<feature type="compositionally biased region" description="Basic and acidic residues" evidence="1">
    <location>
        <begin position="751"/>
        <end position="772"/>
    </location>
</feature>
<evidence type="ECO:0000256" key="1">
    <source>
        <dbReference type="SAM" id="MobiDB-lite"/>
    </source>
</evidence>
<feature type="compositionally biased region" description="Low complexity" evidence="1">
    <location>
        <begin position="154"/>
        <end position="177"/>
    </location>
</feature>
<keyword evidence="3" id="KW-1185">Reference proteome</keyword>
<feature type="compositionally biased region" description="Low complexity" evidence="1">
    <location>
        <begin position="944"/>
        <end position="964"/>
    </location>
</feature>
<feature type="compositionally biased region" description="Low complexity" evidence="1">
    <location>
        <begin position="583"/>
        <end position="597"/>
    </location>
</feature>
<feature type="compositionally biased region" description="Low complexity" evidence="1">
    <location>
        <begin position="926"/>
        <end position="937"/>
    </location>
</feature>
<protein>
    <submittedName>
        <fullName evidence="2">Uncharacterized protein</fullName>
    </submittedName>
</protein>
<sequence length="1048" mass="112727">MYNGRNKSYTDLTNAASNPLSDEEDEPNDHERDDDTTARFDMHRRRSTNTIPGDHVSALQRVKTLTERNRLILDKLTSMARNQSPLPPSKASRSSVSPSHTPSPTPPSAASSRPPSSARNILPSRAETSSLHRSRLLASNPGNSGSETERESSRSASRSRPISHTYSSSDSMSNTPTSQFSEVILPFVGDKDSARAKRISAPISPGLVESRLARLSSRESSPPPSPAPSSSSRTPRKRASAAVTAAERDQLRQAQNGGNDVISAALAAAASTRRSRSPEGNGTAGSVSRRGLGRNPMPREFIEQNGRGQEGRETDRSTPRTPQRDRSLARSRHSPSPSARASTSQLPLTTPSTQYSPSRRQGPSSRTSTVRDLTRRHQTRWMSEDLSSSAHADIDDVPSTPSRSTTSLAHYGNSPGRRPTTRGGSDPLSPGRSLIGEGLRAAGITRRRDSRAGDDPFAHPQATPVVQAVSPRRTRSTGANSVVNGGMEWESPVQVAPSTRIGERSGRKPAAEHEGPRAVTSMAAIHHDSPASLSRASGSTRLYQSTRALQRELSISSAYDDPGGDMSSTSRGSEGDRYSSPYSAVSSRPPTAASSATRDAHTQHRRLLLEALNMFESHLSRLPPMGHTTTSTIPEVFQTSQQAVHALDLLNNSLRAATNEALRLQVDAEVADSDSALSEIAEIWHRVGDDHREHLKISDELVRNMTQLLLGVGRVLRDTAGASQSQHHLRSISMDEDIGRRLTPDTGSASSDKRSSDGRVSRETKRSWDSRDGGQSSAQRLANVDRTSNGGSTRLSSVHLPSRSSAASGSDGRSSSEAAFEQTPPASRPLPSALSSGPRRLYTPRDRTVLDSAAAPMMSSLDSQETIHGYEPSPTPAGRLTSQSERTRALPPIAIPPSLSTLPSESLLNRRSATSTSDRSRLIKQPTATTAVTPTTVSNFDATEAGSSMSRSNSESSMRSNGSAISKPTATSTLGSIKRSFREDLASLRSPMSGSETERPRTFTPRTRISLEGGRPDSMGRSSQASTLTSTRKERRRTITEIFAQAQQ</sequence>
<feature type="compositionally biased region" description="Low complexity" evidence="1">
    <location>
        <begin position="89"/>
        <end position="100"/>
    </location>
</feature>
<feature type="compositionally biased region" description="Low complexity" evidence="1">
    <location>
        <begin position="829"/>
        <end position="841"/>
    </location>
</feature>
<gene>
    <name evidence="2" type="ORF">PsYK624_045470</name>
</gene>
<feature type="compositionally biased region" description="Low complexity" evidence="1">
    <location>
        <begin position="802"/>
        <end position="816"/>
    </location>
</feature>
<feature type="region of interest" description="Disordered" evidence="1">
    <location>
        <begin position="75"/>
        <end position="177"/>
    </location>
</feature>
<name>A0A9P3LBE0_9APHY</name>
<feature type="region of interest" description="Disordered" evidence="1">
    <location>
        <begin position="554"/>
        <end position="602"/>
    </location>
</feature>
<feature type="compositionally biased region" description="Basic and acidic residues" evidence="1">
    <location>
        <begin position="29"/>
        <end position="41"/>
    </location>
</feature>
<organism evidence="2 3">
    <name type="scientific">Phanerochaete sordida</name>
    <dbReference type="NCBI Taxonomy" id="48140"/>
    <lineage>
        <taxon>Eukaryota</taxon>
        <taxon>Fungi</taxon>
        <taxon>Dikarya</taxon>
        <taxon>Basidiomycota</taxon>
        <taxon>Agaricomycotina</taxon>
        <taxon>Agaricomycetes</taxon>
        <taxon>Polyporales</taxon>
        <taxon>Phanerochaetaceae</taxon>
        <taxon>Phanerochaete</taxon>
    </lineage>
</organism>
<dbReference type="EMBL" id="BPQB01000009">
    <property type="protein sequence ID" value="GJE88464.1"/>
    <property type="molecule type" value="Genomic_DNA"/>
</dbReference>
<feature type="region of interest" description="Disordered" evidence="1">
    <location>
        <begin position="720"/>
        <end position="844"/>
    </location>
</feature>
<feature type="compositionally biased region" description="Polar residues" evidence="1">
    <location>
        <begin position="355"/>
        <end position="371"/>
    </location>
</feature>
<feature type="region of interest" description="Disordered" evidence="1">
    <location>
        <begin position="1"/>
        <end position="56"/>
    </location>
</feature>
<proteinExistence type="predicted"/>
<feature type="compositionally biased region" description="Polar residues" evidence="1">
    <location>
        <begin position="399"/>
        <end position="408"/>
    </location>
</feature>
<dbReference type="Proteomes" id="UP000703269">
    <property type="component" value="Unassembled WGS sequence"/>
</dbReference>
<feature type="compositionally biased region" description="Basic and acidic residues" evidence="1">
    <location>
        <begin position="446"/>
        <end position="457"/>
    </location>
</feature>
<feature type="compositionally biased region" description="Low complexity" evidence="1">
    <location>
        <begin position="263"/>
        <end position="272"/>
    </location>
</feature>
<feature type="compositionally biased region" description="Basic and acidic residues" evidence="1">
    <location>
        <begin position="309"/>
        <end position="328"/>
    </location>
</feature>
<feature type="region of interest" description="Disordered" evidence="1">
    <location>
        <begin position="212"/>
        <end position="518"/>
    </location>
</feature>
<reference evidence="2 3" key="1">
    <citation type="submission" date="2021-08" db="EMBL/GenBank/DDBJ databases">
        <title>Draft Genome Sequence of Phanerochaete sordida strain YK-624.</title>
        <authorList>
            <person name="Mori T."/>
            <person name="Dohra H."/>
            <person name="Suzuki T."/>
            <person name="Kawagishi H."/>
            <person name="Hirai H."/>
        </authorList>
    </citation>
    <scope>NUCLEOTIDE SEQUENCE [LARGE SCALE GENOMIC DNA]</scope>
    <source>
        <strain evidence="2 3">YK-624</strain>
    </source>
</reference>
<feature type="compositionally biased region" description="Basic and acidic residues" evidence="1">
    <location>
        <begin position="501"/>
        <end position="516"/>
    </location>
</feature>